<evidence type="ECO:0000256" key="2">
    <source>
        <dbReference type="SAM" id="Phobius"/>
    </source>
</evidence>
<dbReference type="SUPFAM" id="SSF54637">
    <property type="entry name" value="Thioesterase/thiol ester dehydrase-isomerase"/>
    <property type="match status" value="1"/>
</dbReference>
<keyword evidence="2" id="KW-1133">Transmembrane helix</keyword>
<dbReference type="CDD" id="cd00586">
    <property type="entry name" value="4HBT"/>
    <property type="match status" value="1"/>
</dbReference>
<feature type="transmembrane region" description="Helical" evidence="2">
    <location>
        <begin position="12"/>
        <end position="29"/>
    </location>
</feature>
<name>A0AA39WC98_9PEZI</name>
<sequence>MAEDTAGKTQAYAWWIGLAILLLMNIKNLPFMWHVRFIRALTTRLRGLKHRRPLSPECLFLPAISATRAPLTECDYNFHKSNSTYFTDLDISRGNHSLLLFGSEIMTRYGQKKPAMILGGVKCVFRKEIKPYQGYELWTRVLSWDEKWIYIVSHFVERDQFVPEDYYLQPRKKPGPRNNAAGKPDVADREPLKKIFASSISRYVFKEGRVTVPPEKILRQAGLLPADLPNEKGPASSLEKTVEDVRRERLAIAQLRDGWDGVHALFKGKEKMALGRYTDLLWR</sequence>
<proteinExistence type="inferred from homology"/>
<protein>
    <recommendedName>
        <fullName evidence="5">Thioesterase atnL</fullName>
    </recommendedName>
</protein>
<keyword evidence="2" id="KW-0472">Membrane</keyword>
<dbReference type="EMBL" id="JAUJDW010000249">
    <property type="protein sequence ID" value="KAK0609626.1"/>
    <property type="molecule type" value="Genomic_DNA"/>
</dbReference>
<comment type="caution">
    <text evidence="3">The sequence shown here is derived from an EMBL/GenBank/DDBJ whole genome shotgun (WGS) entry which is preliminary data.</text>
</comment>
<keyword evidence="4" id="KW-1185">Reference proteome</keyword>
<dbReference type="PANTHER" id="PTHR12475:SF4">
    <property type="entry name" value="PROTEIN THEM6"/>
    <property type="match status" value="1"/>
</dbReference>
<dbReference type="Proteomes" id="UP001175001">
    <property type="component" value="Unassembled WGS sequence"/>
</dbReference>
<gene>
    <name evidence="3" type="primary">YBR096W</name>
    <name evidence="3" type="ORF">DIS24_g12308</name>
</gene>
<comment type="similarity">
    <text evidence="1">Belongs to the lcsJ thioesterase family.</text>
</comment>
<organism evidence="3 4">
    <name type="scientific">Lasiodiplodia hormozganensis</name>
    <dbReference type="NCBI Taxonomy" id="869390"/>
    <lineage>
        <taxon>Eukaryota</taxon>
        <taxon>Fungi</taxon>
        <taxon>Dikarya</taxon>
        <taxon>Ascomycota</taxon>
        <taxon>Pezizomycotina</taxon>
        <taxon>Dothideomycetes</taxon>
        <taxon>Dothideomycetes incertae sedis</taxon>
        <taxon>Botryosphaeriales</taxon>
        <taxon>Botryosphaeriaceae</taxon>
        <taxon>Lasiodiplodia</taxon>
    </lineage>
</organism>
<keyword evidence="2" id="KW-0812">Transmembrane</keyword>
<dbReference type="AlphaFoldDB" id="A0AA39WC98"/>
<reference evidence="3" key="1">
    <citation type="submission" date="2023-06" db="EMBL/GenBank/DDBJ databases">
        <title>Multi-omics analyses reveal the molecular pathogenesis toolkit of Lasiodiplodia hormozganensis, a cross-kingdom pathogen.</title>
        <authorList>
            <person name="Felix C."/>
            <person name="Meneses R."/>
            <person name="Goncalves M.F.M."/>
            <person name="Tilleman L."/>
            <person name="Duarte A.S."/>
            <person name="Jorrin-Novo J.V."/>
            <person name="Van De Peer Y."/>
            <person name="Deforce D."/>
            <person name="Van Nieuwerburgh F."/>
            <person name="Esteves A.C."/>
            <person name="Alves A."/>
        </authorList>
    </citation>
    <scope>NUCLEOTIDE SEQUENCE</scope>
    <source>
        <strain evidence="3">CBS 339.90</strain>
    </source>
</reference>
<evidence type="ECO:0008006" key="5">
    <source>
        <dbReference type="Google" id="ProtNLM"/>
    </source>
</evidence>
<accession>A0AA39WC98</accession>
<dbReference type="InterPro" id="IPR051490">
    <property type="entry name" value="THEM6_lcsJ_thioesterase"/>
</dbReference>
<dbReference type="Pfam" id="PF13279">
    <property type="entry name" value="4HBT_2"/>
    <property type="match status" value="1"/>
</dbReference>
<evidence type="ECO:0000313" key="3">
    <source>
        <dbReference type="EMBL" id="KAK0609626.1"/>
    </source>
</evidence>
<evidence type="ECO:0000256" key="1">
    <source>
        <dbReference type="ARBA" id="ARBA00038476"/>
    </source>
</evidence>
<dbReference type="InterPro" id="IPR029069">
    <property type="entry name" value="HotDog_dom_sf"/>
</dbReference>
<dbReference type="PANTHER" id="PTHR12475">
    <property type="match status" value="1"/>
</dbReference>
<evidence type="ECO:0000313" key="4">
    <source>
        <dbReference type="Proteomes" id="UP001175001"/>
    </source>
</evidence>